<comment type="caution">
    <text evidence="4">The sequence shown here is derived from an EMBL/GenBank/DDBJ whole genome shotgun (WGS) entry which is preliminary data.</text>
</comment>
<dbReference type="Gene3D" id="6.10.10.80">
    <property type="entry name" value="Small, acid-soluble spore protein, alpha/beta type-like"/>
    <property type="match status" value="1"/>
</dbReference>
<reference evidence="4 5" key="1">
    <citation type="journal article" date="2018" name="Environ. Microbiol.">
        <title>Novel energy conservation strategies and behaviour of Pelotomaculum schinkii driving syntrophic propionate catabolism.</title>
        <authorList>
            <person name="Hidalgo-Ahumada C.A.P."/>
            <person name="Nobu M.K."/>
            <person name="Narihiro T."/>
            <person name="Tamaki H."/>
            <person name="Liu W.T."/>
            <person name="Kamagata Y."/>
            <person name="Stams A.J.M."/>
            <person name="Imachi H."/>
            <person name="Sousa D.Z."/>
        </authorList>
    </citation>
    <scope>NUCLEOTIDE SEQUENCE [LARGE SCALE GENOMIC DNA]</scope>
    <source>
        <strain evidence="4 5">MGP</strain>
    </source>
</reference>
<evidence type="ECO:0000256" key="2">
    <source>
        <dbReference type="ARBA" id="ARBA00005442"/>
    </source>
</evidence>
<dbReference type="InterPro" id="IPR038300">
    <property type="entry name" value="SASP_sf_alpha/beta"/>
</dbReference>
<dbReference type="PROSITE" id="PS00304">
    <property type="entry name" value="SASP_1"/>
    <property type="match status" value="1"/>
</dbReference>
<gene>
    <name evidence="4" type="ORF">Pmgp_02684</name>
</gene>
<evidence type="ECO:0000313" key="4">
    <source>
        <dbReference type="EMBL" id="TEB09990.1"/>
    </source>
</evidence>
<keyword evidence="3" id="KW-0238">DNA-binding</keyword>
<comment type="function">
    <text evidence="1">SASP are bound to spore DNA. They are double-stranded DNA-binding proteins that cause DNA to change to an a-like conformation. They protect the DNA backbone from chemical and enzymatic cleavage and are thus involved in dormant spore's high resistance to UV light.</text>
</comment>
<dbReference type="AlphaFoldDB" id="A0A4Y7RML0"/>
<sequence>MAQFFEKPKLLPDQVLDQFKYEIAGELGITPKIQDGDWGGLSSRDCGRVGGKIGGKMVKVMVRQVEENLANSGNS</sequence>
<dbReference type="InterPro" id="IPR018126">
    <property type="entry name" value="SASP_alpha/beta-type_CS"/>
</dbReference>
<organism evidence="4 5">
    <name type="scientific">Pelotomaculum propionicicum</name>
    <dbReference type="NCBI Taxonomy" id="258475"/>
    <lineage>
        <taxon>Bacteria</taxon>
        <taxon>Bacillati</taxon>
        <taxon>Bacillota</taxon>
        <taxon>Clostridia</taxon>
        <taxon>Eubacteriales</taxon>
        <taxon>Desulfotomaculaceae</taxon>
        <taxon>Pelotomaculum</taxon>
    </lineage>
</organism>
<dbReference type="EMBL" id="QFFZ01000034">
    <property type="protein sequence ID" value="TEB09990.1"/>
    <property type="molecule type" value="Genomic_DNA"/>
</dbReference>
<dbReference type="RefSeq" id="WP_134214496.1">
    <property type="nucleotide sequence ID" value="NZ_QFFZ01000034.1"/>
</dbReference>
<dbReference type="Pfam" id="PF00269">
    <property type="entry name" value="SASP"/>
    <property type="match status" value="1"/>
</dbReference>
<evidence type="ECO:0000256" key="1">
    <source>
        <dbReference type="ARBA" id="ARBA00003863"/>
    </source>
</evidence>
<proteinExistence type="inferred from homology"/>
<accession>A0A4Y7RML0</accession>
<keyword evidence="5" id="KW-1185">Reference proteome</keyword>
<evidence type="ECO:0000256" key="3">
    <source>
        <dbReference type="ARBA" id="ARBA00023125"/>
    </source>
</evidence>
<protein>
    <submittedName>
        <fullName evidence="4">Uncharacterized protein</fullName>
    </submittedName>
</protein>
<dbReference type="GO" id="GO:0003690">
    <property type="term" value="F:double-stranded DNA binding"/>
    <property type="evidence" value="ECO:0007669"/>
    <property type="project" value="InterPro"/>
</dbReference>
<name>A0A4Y7RML0_9FIRM</name>
<comment type="similarity">
    <text evidence="2">Belongs to the alpha/beta-type SASP family.</text>
</comment>
<evidence type="ECO:0000313" key="5">
    <source>
        <dbReference type="Proteomes" id="UP000297597"/>
    </source>
</evidence>
<dbReference type="GO" id="GO:0006265">
    <property type="term" value="P:DNA topological change"/>
    <property type="evidence" value="ECO:0007669"/>
    <property type="project" value="InterPro"/>
</dbReference>
<dbReference type="OrthoDB" id="1683773at2"/>
<dbReference type="InterPro" id="IPR001448">
    <property type="entry name" value="SASP_alpha/beta-type"/>
</dbReference>
<dbReference type="Proteomes" id="UP000297597">
    <property type="component" value="Unassembled WGS sequence"/>
</dbReference>